<dbReference type="AlphaFoldDB" id="A0A1U7LYC0"/>
<dbReference type="EMBL" id="MJIH01000001">
    <property type="protein sequence ID" value="OLR64348.1"/>
    <property type="molecule type" value="Genomic_DNA"/>
</dbReference>
<dbReference type="GO" id="GO:0006528">
    <property type="term" value="P:asparagine metabolic process"/>
    <property type="evidence" value="ECO:0007669"/>
    <property type="project" value="TreeGrafter"/>
</dbReference>
<dbReference type="GO" id="GO:0006107">
    <property type="term" value="P:oxaloacetate metabolic process"/>
    <property type="evidence" value="ECO:0007669"/>
    <property type="project" value="TreeGrafter"/>
</dbReference>
<name>A0A1U7LYC0_9FIRM</name>
<evidence type="ECO:0000259" key="2">
    <source>
        <dbReference type="PROSITE" id="PS50263"/>
    </source>
</evidence>
<sequence>MTKFKIAAIQMLTNTDKKENLKSAKGYIKKVAEEGADIVVLGEMFNTPYITSNFPIYGEIGKGESWQALSEAAKDNDIYVVGGSIPEKDEEGRIFNTSFVFDREGNQIARHRKMHLFDIDVEGGQTFRESDTLTAGDEVTVFDTEFGKIGLCICYDFRFPELSRLMVNEGAKVIIVPAAFNMTTGPAHWDILFRTRALDNQVYTIGAAPARDSRTGYTSWGHSMIVDPWGKVIKQLDEKVGYFIEEVDLNYVIQVRDELPMLNQRRLDLYELNKK</sequence>
<protein>
    <submittedName>
        <fullName evidence="3">Carbon-nitrogen hydrolase</fullName>
    </submittedName>
</protein>
<dbReference type="PANTHER" id="PTHR23088">
    <property type="entry name" value="NITRILASE-RELATED"/>
    <property type="match status" value="1"/>
</dbReference>
<keyword evidence="4" id="KW-1185">Reference proteome</keyword>
<feature type="domain" description="CN hydrolase" evidence="2">
    <location>
        <begin position="4"/>
        <end position="249"/>
    </location>
</feature>
<dbReference type="GO" id="GO:0050152">
    <property type="term" value="F:omega-amidase activity"/>
    <property type="evidence" value="ECO:0007669"/>
    <property type="project" value="TreeGrafter"/>
</dbReference>
<organism evidence="3 4">
    <name type="scientific">Peptoniphilus porci</name>
    <dbReference type="NCBI Taxonomy" id="2652280"/>
    <lineage>
        <taxon>Bacteria</taxon>
        <taxon>Bacillati</taxon>
        <taxon>Bacillota</taxon>
        <taxon>Tissierellia</taxon>
        <taxon>Tissierellales</taxon>
        <taxon>Peptoniphilaceae</taxon>
        <taxon>Peptoniphilus</taxon>
    </lineage>
</organism>
<reference evidence="3 4" key="1">
    <citation type="journal article" date="2016" name="Appl. Environ. Microbiol.">
        <title>Function and Phylogeny of Bacterial Butyryl Coenzyme A:Acetate Transferases and Their Diversity in the Proximal Colon of Swine.</title>
        <authorList>
            <person name="Trachsel J."/>
            <person name="Bayles D.O."/>
            <person name="Looft T."/>
            <person name="Levine U.Y."/>
            <person name="Allen H.K."/>
        </authorList>
    </citation>
    <scope>NUCLEOTIDE SEQUENCE [LARGE SCALE GENOMIC DNA]</scope>
    <source>
        <strain evidence="3 4">35-6-1</strain>
    </source>
</reference>
<dbReference type="Pfam" id="PF00795">
    <property type="entry name" value="CN_hydrolase"/>
    <property type="match status" value="1"/>
</dbReference>
<dbReference type="Gene3D" id="3.60.110.10">
    <property type="entry name" value="Carbon-nitrogen hydrolase"/>
    <property type="match status" value="1"/>
</dbReference>
<keyword evidence="1 3" id="KW-0378">Hydrolase</keyword>
<dbReference type="STRING" id="1465756.BIV18_01695"/>
<dbReference type="CDD" id="cd07572">
    <property type="entry name" value="nit"/>
    <property type="match status" value="1"/>
</dbReference>
<dbReference type="InterPro" id="IPR045254">
    <property type="entry name" value="Nit1/2_C-N_Hydrolase"/>
</dbReference>
<dbReference type="SUPFAM" id="SSF56317">
    <property type="entry name" value="Carbon-nitrogen hydrolase"/>
    <property type="match status" value="1"/>
</dbReference>
<evidence type="ECO:0000313" key="3">
    <source>
        <dbReference type="EMBL" id="OLR64348.1"/>
    </source>
</evidence>
<evidence type="ECO:0000313" key="4">
    <source>
        <dbReference type="Proteomes" id="UP000187166"/>
    </source>
</evidence>
<dbReference type="PROSITE" id="PS50263">
    <property type="entry name" value="CN_HYDROLASE"/>
    <property type="match status" value="1"/>
</dbReference>
<proteinExistence type="predicted"/>
<accession>A0A1U7LYC0</accession>
<dbReference type="InterPro" id="IPR003010">
    <property type="entry name" value="C-N_Hydrolase"/>
</dbReference>
<dbReference type="PANTHER" id="PTHR23088:SF30">
    <property type="entry name" value="OMEGA-AMIDASE NIT2"/>
    <property type="match status" value="1"/>
</dbReference>
<dbReference type="Proteomes" id="UP000187166">
    <property type="component" value="Unassembled WGS sequence"/>
</dbReference>
<evidence type="ECO:0000256" key="1">
    <source>
        <dbReference type="ARBA" id="ARBA00022801"/>
    </source>
</evidence>
<dbReference type="GO" id="GO:0006541">
    <property type="term" value="P:glutamine metabolic process"/>
    <property type="evidence" value="ECO:0007669"/>
    <property type="project" value="TreeGrafter"/>
</dbReference>
<dbReference type="InterPro" id="IPR036526">
    <property type="entry name" value="C-N_Hydrolase_sf"/>
</dbReference>
<comment type="caution">
    <text evidence="3">The sequence shown here is derived from an EMBL/GenBank/DDBJ whole genome shotgun (WGS) entry which is preliminary data.</text>
</comment>
<gene>
    <name evidence="3" type="ORF">BIV18_01695</name>
</gene>